<protein>
    <recommendedName>
        <fullName evidence="1">Helitron helicase-like domain-containing protein</fullName>
    </recommendedName>
</protein>
<comment type="caution">
    <text evidence="2">The sequence shown here is derived from an EMBL/GenBank/DDBJ whole genome shotgun (WGS) entry which is preliminary data.</text>
</comment>
<evidence type="ECO:0000313" key="3">
    <source>
        <dbReference type="Proteomes" id="UP001187682"/>
    </source>
</evidence>
<evidence type="ECO:0000313" key="2">
    <source>
        <dbReference type="EMBL" id="SPO04962.1"/>
    </source>
</evidence>
<dbReference type="AlphaFoldDB" id="A0AAE8N519"/>
<keyword evidence="3" id="KW-1185">Reference proteome</keyword>
<sequence length="142" mass="15739">MLSVKRRSFPDVERIVQSLGPERLEAAKVELEASGKTTDEGVSQLLRSLSLYGFRQPMSREGRLSMWRKILSLIVQHGIPAIWFTLNPNDLTNLVKLRLAAYRSRHPEEAEGFLTSLDATYKRTRLAISDPLSSAAGAGAGT</sequence>
<name>A0AAE8N519_9PEZI</name>
<organism evidence="2 3">
    <name type="scientific">Cephalotrichum gorgonifer</name>
    <dbReference type="NCBI Taxonomy" id="2041049"/>
    <lineage>
        <taxon>Eukaryota</taxon>
        <taxon>Fungi</taxon>
        <taxon>Dikarya</taxon>
        <taxon>Ascomycota</taxon>
        <taxon>Pezizomycotina</taxon>
        <taxon>Sordariomycetes</taxon>
        <taxon>Hypocreomycetidae</taxon>
        <taxon>Microascales</taxon>
        <taxon>Microascaceae</taxon>
        <taxon>Cephalotrichum</taxon>
    </lineage>
</organism>
<feature type="domain" description="Helitron helicase-like" evidence="1">
    <location>
        <begin position="6"/>
        <end position="105"/>
    </location>
</feature>
<dbReference type="EMBL" id="ONZQ02000011">
    <property type="protein sequence ID" value="SPO04962.1"/>
    <property type="molecule type" value="Genomic_DNA"/>
</dbReference>
<evidence type="ECO:0000259" key="1">
    <source>
        <dbReference type="Pfam" id="PF14214"/>
    </source>
</evidence>
<dbReference type="Proteomes" id="UP001187682">
    <property type="component" value="Unassembled WGS sequence"/>
</dbReference>
<proteinExistence type="predicted"/>
<accession>A0AAE8N519</accession>
<dbReference type="Pfam" id="PF14214">
    <property type="entry name" value="Helitron_like_N"/>
    <property type="match status" value="1"/>
</dbReference>
<dbReference type="InterPro" id="IPR025476">
    <property type="entry name" value="Helitron_helicase-like"/>
</dbReference>
<reference evidence="2" key="1">
    <citation type="submission" date="2018-03" db="EMBL/GenBank/DDBJ databases">
        <authorList>
            <person name="Guldener U."/>
        </authorList>
    </citation>
    <scope>NUCLEOTIDE SEQUENCE</scope>
</reference>
<gene>
    <name evidence="2" type="ORF">DNG_07647</name>
</gene>